<protein>
    <submittedName>
        <fullName evidence="2">Retron-type reverse transcriptase</fullName>
    </submittedName>
</protein>
<dbReference type="PROSITE" id="PS50878">
    <property type="entry name" value="RT_POL"/>
    <property type="match status" value="1"/>
</dbReference>
<keyword evidence="2" id="KW-0808">Transferase</keyword>
<evidence type="ECO:0000313" key="3">
    <source>
        <dbReference type="Proteomes" id="UP000033930"/>
    </source>
</evidence>
<evidence type="ECO:0000259" key="1">
    <source>
        <dbReference type="PROSITE" id="PS50878"/>
    </source>
</evidence>
<evidence type="ECO:0000313" key="2">
    <source>
        <dbReference type="EMBL" id="KKR97728.1"/>
    </source>
</evidence>
<feature type="non-terminal residue" evidence="2">
    <location>
        <position position="1"/>
    </location>
</feature>
<dbReference type="Proteomes" id="UP000033930">
    <property type="component" value="Unassembled WGS sequence"/>
</dbReference>
<feature type="domain" description="Reverse transcriptase" evidence="1">
    <location>
        <begin position="1"/>
        <end position="300"/>
    </location>
</feature>
<dbReference type="Pfam" id="PF00078">
    <property type="entry name" value="RVT_1"/>
    <property type="match status" value="1"/>
</dbReference>
<dbReference type="AlphaFoldDB" id="A0A0G0V9M7"/>
<sequence length="334" mass="39433">RIRSTGKLFGHFLTPVWGKGKSCPQAGIRKQSHPESLFIAWSNFKKGKTKRKDVVYFEWELEQNIFELHRQLSTKTYSHDGYSGFYITDPKQRHIHKATVRDRVVHHAVFQTLNPIFEPTFIANSYSCRVGKGTHKGAQAVERMSRKVSQNYTRPCYALKCDVRRFFDSINHDVLLEILGRRIKDPDIMWLLERIVRSYISEYANLFERKGIPIGNLTSQLFANIYMNEFDQFVKQELGVKHYARYTDDFIILYHEREELEKLLLLVERFLMERLCLSLHPGKVSIRTFHQGVDFLGYVVRPHHKTLRTKTKIRMFKRIDEQIQVYKTSGGGWQ</sequence>
<dbReference type="EMBL" id="LCAW01000025">
    <property type="protein sequence ID" value="KKR97728.1"/>
    <property type="molecule type" value="Genomic_DNA"/>
</dbReference>
<dbReference type="PATRIC" id="fig|1618983.3.peg.865"/>
<gene>
    <name evidence="2" type="ORF">UU50_C0025G0009</name>
</gene>
<accession>A0A0G0V9M7</accession>
<keyword evidence="2" id="KW-0695">RNA-directed DNA polymerase</keyword>
<comment type="caution">
    <text evidence="2">The sequence shown here is derived from an EMBL/GenBank/DDBJ whole genome shotgun (WGS) entry which is preliminary data.</text>
</comment>
<dbReference type="GO" id="GO:0003964">
    <property type="term" value="F:RNA-directed DNA polymerase activity"/>
    <property type="evidence" value="ECO:0007669"/>
    <property type="project" value="UniProtKB-KW"/>
</dbReference>
<organism evidence="2 3">
    <name type="scientific">Candidatus Uhrbacteria bacterium GW2011_GWC1_41_20</name>
    <dbReference type="NCBI Taxonomy" id="1618983"/>
    <lineage>
        <taxon>Bacteria</taxon>
        <taxon>Candidatus Uhriibacteriota</taxon>
    </lineage>
</organism>
<dbReference type="InterPro" id="IPR043502">
    <property type="entry name" value="DNA/RNA_pol_sf"/>
</dbReference>
<dbReference type="SUPFAM" id="SSF56672">
    <property type="entry name" value="DNA/RNA polymerases"/>
    <property type="match status" value="1"/>
</dbReference>
<dbReference type="PANTHER" id="PTHR34047:SF8">
    <property type="entry name" value="PROTEIN YKFC"/>
    <property type="match status" value="1"/>
</dbReference>
<reference evidence="2 3" key="1">
    <citation type="journal article" date="2015" name="Nature">
        <title>rRNA introns, odd ribosomes, and small enigmatic genomes across a large radiation of phyla.</title>
        <authorList>
            <person name="Brown C.T."/>
            <person name="Hug L.A."/>
            <person name="Thomas B.C."/>
            <person name="Sharon I."/>
            <person name="Castelle C.J."/>
            <person name="Singh A."/>
            <person name="Wilkins M.J."/>
            <person name="Williams K.H."/>
            <person name="Banfield J.F."/>
        </authorList>
    </citation>
    <scope>NUCLEOTIDE SEQUENCE [LARGE SCALE GENOMIC DNA]</scope>
</reference>
<dbReference type="CDD" id="cd01651">
    <property type="entry name" value="RT_G2_intron"/>
    <property type="match status" value="1"/>
</dbReference>
<dbReference type="PANTHER" id="PTHR34047">
    <property type="entry name" value="NUCLEAR INTRON MATURASE 1, MITOCHONDRIAL-RELATED"/>
    <property type="match status" value="1"/>
</dbReference>
<name>A0A0G0V9M7_9BACT</name>
<dbReference type="InterPro" id="IPR051083">
    <property type="entry name" value="GrpII_Intron_Splice-Mob/Def"/>
</dbReference>
<dbReference type="InterPro" id="IPR000477">
    <property type="entry name" value="RT_dom"/>
</dbReference>
<proteinExistence type="predicted"/>
<keyword evidence="2" id="KW-0548">Nucleotidyltransferase</keyword>